<accession>A0A3S1C4G7</accession>
<keyword evidence="4 9" id="KW-0812">Transmembrane</keyword>
<dbReference type="PROSITE" id="PS00855">
    <property type="entry name" value="SPASE_II"/>
    <property type="match status" value="1"/>
</dbReference>
<reference evidence="12 13" key="1">
    <citation type="journal article" date="2019" name="Genome Biol. Evol.">
        <title>Day and night: Metabolic profiles and evolutionary relationships of six axenic non-marine cyanobacteria.</title>
        <authorList>
            <person name="Will S.E."/>
            <person name="Henke P."/>
            <person name="Boedeker C."/>
            <person name="Huang S."/>
            <person name="Brinkmann H."/>
            <person name="Rohde M."/>
            <person name="Jarek M."/>
            <person name="Friedl T."/>
            <person name="Seufert S."/>
            <person name="Schumacher M."/>
            <person name="Overmann J."/>
            <person name="Neumann-Schaal M."/>
            <person name="Petersen J."/>
        </authorList>
    </citation>
    <scope>NUCLEOTIDE SEQUENCE [LARGE SCALE GENOMIC DNA]</scope>
    <source>
        <strain evidence="12 13">SAG 1403-4b</strain>
    </source>
</reference>
<dbReference type="RefSeq" id="WP_127054034.1">
    <property type="nucleotide sequence ID" value="NZ_RSCM01000006.1"/>
</dbReference>
<dbReference type="HAMAP" id="MF_00161">
    <property type="entry name" value="LspA"/>
    <property type="match status" value="1"/>
</dbReference>
<keyword evidence="5 9" id="KW-0064">Aspartyl protease</keyword>
<keyword evidence="12" id="KW-0449">Lipoprotein</keyword>
<evidence type="ECO:0000256" key="4">
    <source>
        <dbReference type="ARBA" id="ARBA00022692"/>
    </source>
</evidence>
<gene>
    <name evidence="9 12" type="primary">lspA</name>
    <name evidence="12" type="ORF">DSM107003_22490</name>
</gene>
<organism evidence="12 13">
    <name type="scientific">Trichormus variabilis SAG 1403-4b</name>
    <dbReference type="NCBI Taxonomy" id="447716"/>
    <lineage>
        <taxon>Bacteria</taxon>
        <taxon>Bacillati</taxon>
        <taxon>Cyanobacteriota</taxon>
        <taxon>Cyanophyceae</taxon>
        <taxon>Nostocales</taxon>
        <taxon>Nostocaceae</taxon>
        <taxon>Trichormus</taxon>
    </lineage>
</organism>
<comment type="catalytic activity">
    <reaction evidence="9 10">
        <text>Release of signal peptides from bacterial membrane prolipoproteins. Hydrolyzes -Xaa-Yaa-Zaa-|-(S,diacylglyceryl)Cys-, in which Xaa is hydrophobic (preferably Leu), and Yaa (Ala or Ser) and Zaa (Gly or Ala) have small, neutral side chains.</text>
        <dbReference type="EC" id="3.4.23.36"/>
    </reaction>
</comment>
<evidence type="ECO:0000256" key="1">
    <source>
        <dbReference type="ARBA" id="ARBA00006139"/>
    </source>
</evidence>
<dbReference type="AlphaFoldDB" id="A0A3S1C4G7"/>
<evidence type="ECO:0000256" key="7">
    <source>
        <dbReference type="ARBA" id="ARBA00022989"/>
    </source>
</evidence>
<dbReference type="Pfam" id="PF01252">
    <property type="entry name" value="Peptidase_A8"/>
    <property type="match status" value="1"/>
</dbReference>
<comment type="caution">
    <text evidence="12">The sequence shown here is derived from an EMBL/GenBank/DDBJ whole genome shotgun (WGS) entry which is preliminary data.</text>
</comment>
<feature type="active site" evidence="9">
    <location>
        <position position="116"/>
    </location>
</feature>
<dbReference type="InterPro" id="IPR001872">
    <property type="entry name" value="Peptidase_A8"/>
</dbReference>
<keyword evidence="13" id="KW-1185">Reference proteome</keyword>
<evidence type="ECO:0000256" key="3">
    <source>
        <dbReference type="ARBA" id="ARBA00022670"/>
    </source>
</evidence>
<feature type="transmembrane region" description="Helical" evidence="9">
    <location>
        <begin position="38"/>
        <end position="58"/>
    </location>
</feature>
<comment type="function">
    <text evidence="9 10">This protein specifically catalyzes the removal of signal peptides from prolipoproteins.</text>
</comment>
<dbReference type="EC" id="3.4.23.36" evidence="9"/>
<dbReference type="GO" id="GO:0005886">
    <property type="term" value="C:plasma membrane"/>
    <property type="evidence" value="ECO:0007669"/>
    <property type="project" value="UniProtKB-SubCell"/>
</dbReference>
<keyword evidence="2 9" id="KW-1003">Cell membrane</keyword>
<evidence type="ECO:0000256" key="10">
    <source>
        <dbReference type="RuleBase" id="RU000594"/>
    </source>
</evidence>
<dbReference type="PANTHER" id="PTHR33695:SF1">
    <property type="entry name" value="LIPOPROTEIN SIGNAL PEPTIDASE"/>
    <property type="match status" value="1"/>
</dbReference>
<dbReference type="EMBL" id="RSCM01000006">
    <property type="protein sequence ID" value="RUS96843.1"/>
    <property type="molecule type" value="Genomic_DNA"/>
</dbReference>
<keyword evidence="8 9" id="KW-0472">Membrane</keyword>
<evidence type="ECO:0000313" key="12">
    <source>
        <dbReference type="EMBL" id="RUS96843.1"/>
    </source>
</evidence>
<feature type="transmembrane region" description="Helical" evidence="9">
    <location>
        <begin position="7"/>
        <end position="26"/>
    </location>
</feature>
<evidence type="ECO:0000256" key="9">
    <source>
        <dbReference type="HAMAP-Rule" id="MF_00161"/>
    </source>
</evidence>
<keyword evidence="7 9" id="KW-1133">Transmembrane helix</keyword>
<dbReference type="PRINTS" id="PR00781">
    <property type="entry name" value="LIPOSIGPTASE"/>
</dbReference>
<evidence type="ECO:0000256" key="6">
    <source>
        <dbReference type="ARBA" id="ARBA00022801"/>
    </source>
</evidence>
<dbReference type="PANTHER" id="PTHR33695">
    <property type="entry name" value="LIPOPROTEIN SIGNAL PEPTIDASE"/>
    <property type="match status" value="1"/>
</dbReference>
<dbReference type="NCBIfam" id="TIGR00077">
    <property type="entry name" value="lspA"/>
    <property type="match status" value="1"/>
</dbReference>
<evidence type="ECO:0000256" key="5">
    <source>
        <dbReference type="ARBA" id="ARBA00022750"/>
    </source>
</evidence>
<comment type="subcellular location">
    <subcellularLocation>
        <location evidence="9">Cell membrane</location>
        <topology evidence="9">Multi-pass membrane protein</topology>
    </subcellularLocation>
</comment>
<dbReference type="UniPathway" id="UPA00665"/>
<feature type="transmembrane region" description="Helical" evidence="9">
    <location>
        <begin position="70"/>
        <end position="89"/>
    </location>
</feature>
<dbReference type="OrthoDB" id="9810259at2"/>
<keyword evidence="6 9" id="KW-0378">Hydrolase</keyword>
<sequence>MRLKNHFFWIAAFLAFFLDQLTKFWVVQTFALGQTLPLLPGIFHFTYVTNTGAAFSLLSGKVEWLRWLSLGVSLVLIGIATFGPMLSFWDQLGYGLILGGAIGNGIDRFSLGYVVDFLDFRLINFAVFNVADSFISIGIVCLLIASLQQTSTSSHRPR</sequence>
<name>A0A3S1C4G7_ANAVA</name>
<keyword evidence="3 9" id="KW-0645">Protease</keyword>
<evidence type="ECO:0000313" key="13">
    <source>
        <dbReference type="Proteomes" id="UP000276103"/>
    </source>
</evidence>
<evidence type="ECO:0000256" key="2">
    <source>
        <dbReference type="ARBA" id="ARBA00022475"/>
    </source>
</evidence>
<dbReference type="GO" id="GO:0004190">
    <property type="term" value="F:aspartic-type endopeptidase activity"/>
    <property type="evidence" value="ECO:0007669"/>
    <property type="project" value="UniProtKB-UniRule"/>
</dbReference>
<comment type="pathway">
    <text evidence="9">Protein modification; lipoprotein biosynthesis (signal peptide cleavage).</text>
</comment>
<dbReference type="Proteomes" id="UP000276103">
    <property type="component" value="Unassembled WGS sequence"/>
</dbReference>
<comment type="similarity">
    <text evidence="1 9 11">Belongs to the peptidase A8 family.</text>
</comment>
<protein>
    <recommendedName>
        <fullName evidence="9">Lipoprotein signal peptidase</fullName>
        <ecNumber evidence="9">3.4.23.36</ecNumber>
    </recommendedName>
    <alternativeName>
        <fullName evidence="9">Prolipoprotein signal peptidase</fullName>
    </alternativeName>
    <alternativeName>
        <fullName evidence="9">Signal peptidase II</fullName>
        <shortName evidence="9">SPase II</shortName>
    </alternativeName>
</protein>
<proteinExistence type="inferred from homology"/>
<feature type="active site" evidence="9">
    <location>
        <position position="132"/>
    </location>
</feature>
<evidence type="ECO:0000256" key="11">
    <source>
        <dbReference type="RuleBase" id="RU004181"/>
    </source>
</evidence>
<evidence type="ECO:0000256" key="8">
    <source>
        <dbReference type="ARBA" id="ARBA00023136"/>
    </source>
</evidence>
<dbReference type="GO" id="GO:0006508">
    <property type="term" value="P:proteolysis"/>
    <property type="evidence" value="ECO:0007669"/>
    <property type="project" value="UniProtKB-KW"/>
</dbReference>
<feature type="transmembrane region" description="Helical" evidence="9">
    <location>
        <begin position="122"/>
        <end position="147"/>
    </location>
</feature>